<evidence type="ECO:0000313" key="3">
    <source>
        <dbReference type="Proteomes" id="UP000299102"/>
    </source>
</evidence>
<evidence type="ECO:0000313" key="2">
    <source>
        <dbReference type="EMBL" id="GBP49648.1"/>
    </source>
</evidence>
<protein>
    <submittedName>
        <fullName evidence="2">Uncharacterized protein</fullName>
    </submittedName>
</protein>
<organism evidence="2 3">
    <name type="scientific">Eumeta variegata</name>
    <name type="common">Bagworm moth</name>
    <name type="synonym">Eumeta japonica</name>
    <dbReference type="NCBI Taxonomy" id="151549"/>
    <lineage>
        <taxon>Eukaryota</taxon>
        <taxon>Metazoa</taxon>
        <taxon>Ecdysozoa</taxon>
        <taxon>Arthropoda</taxon>
        <taxon>Hexapoda</taxon>
        <taxon>Insecta</taxon>
        <taxon>Pterygota</taxon>
        <taxon>Neoptera</taxon>
        <taxon>Endopterygota</taxon>
        <taxon>Lepidoptera</taxon>
        <taxon>Glossata</taxon>
        <taxon>Ditrysia</taxon>
        <taxon>Tineoidea</taxon>
        <taxon>Psychidae</taxon>
        <taxon>Oiketicinae</taxon>
        <taxon>Eumeta</taxon>
    </lineage>
</organism>
<dbReference type="Proteomes" id="UP000299102">
    <property type="component" value="Unassembled WGS sequence"/>
</dbReference>
<comment type="caution">
    <text evidence="2">The sequence shown here is derived from an EMBL/GenBank/DDBJ whole genome shotgun (WGS) entry which is preliminary data.</text>
</comment>
<evidence type="ECO:0000256" key="1">
    <source>
        <dbReference type="SAM" id="MobiDB-lite"/>
    </source>
</evidence>
<proteinExistence type="predicted"/>
<dbReference type="AlphaFoldDB" id="A0A4C1WE55"/>
<name>A0A4C1WE55_EUMVA</name>
<keyword evidence="3" id="KW-1185">Reference proteome</keyword>
<reference evidence="2 3" key="1">
    <citation type="journal article" date="2019" name="Commun. Biol.">
        <title>The bagworm genome reveals a unique fibroin gene that provides high tensile strength.</title>
        <authorList>
            <person name="Kono N."/>
            <person name="Nakamura H."/>
            <person name="Ohtoshi R."/>
            <person name="Tomita M."/>
            <person name="Numata K."/>
            <person name="Arakawa K."/>
        </authorList>
    </citation>
    <scope>NUCLEOTIDE SEQUENCE [LARGE SCALE GENOMIC DNA]</scope>
</reference>
<feature type="region of interest" description="Disordered" evidence="1">
    <location>
        <begin position="16"/>
        <end position="40"/>
    </location>
</feature>
<accession>A0A4C1WE55</accession>
<dbReference type="EMBL" id="BGZK01000549">
    <property type="protein sequence ID" value="GBP49648.1"/>
    <property type="molecule type" value="Genomic_DNA"/>
</dbReference>
<gene>
    <name evidence="2" type="ORF">EVAR_37430_1</name>
</gene>
<sequence length="113" mass="12492">MTVIADVVTASGTDDLTKVKSHRSRADPMPAGGLSTTAGTPALTASATDGLNCLRGNLQRKFFTDVFYRRRRRDKLPSVVDVVFVDVDLKTRDRHVAKQTRGQRVRGQKETFS</sequence>